<dbReference type="PANTHER" id="PTHR10681">
    <property type="entry name" value="THIOREDOXIN PEROXIDASE"/>
    <property type="match status" value="1"/>
</dbReference>
<dbReference type="InterPro" id="IPR019479">
    <property type="entry name" value="Peroxiredoxin_C"/>
</dbReference>
<feature type="domain" description="Thioredoxin" evidence="7">
    <location>
        <begin position="3"/>
        <end position="160"/>
    </location>
</feature>
<dbReference type="InterPro" id="IPR036249">
    <property type="entry name" value="Thioredoxin-like_sf"/>
</dbReference>
<evidence type="ECO:0000256" key="3">
    <source>
        <dbReference type="ARBA" id="ARBA00022862"/>
    </source>
</evidence>
<dbReference type="FunFam" id="3.40.30.10:FF:000003">
    <property type="entry name" value="Peroxiredoxin 1"/>
    <property type="match status" value="1"/>
</dbReference>
<keyword evidence="4" id="KW-0560">Oxidoreductase</keyword>
<evidence type="ECO:0000256" key="5">
    <source>
        <dbReference type="ARBA" id="ARBA00023157"/>
    </source>
</evidence>
<dbReference type="InterPro" id="IPR024706">
    <property type="entry name" value="Peroxiredoxin_AhpC-typ"/>
</dbReference>
<feature type="region of interest" description="Disordered" evidence="6">
    <location>
        <begin position="166"/>
        <end position="194"/>
    </location>
</feature>
<dbReference type="PIRSF" id="PIRSF000239">
    <property type="entry name" value="AHPC"/>
    <property type="match status" value="1"/>
</dbReference>
<evidence type="ECO:0000256" key="6">
    <source>
        <dbReference type="SAM" id="MobiDB-lite"/>
    </source>
</evidence>
<dbReference type="GO" id="GO:0042744">
    <property type="term" value="P:hydrogen peroxide catabolic process"/>
    <property type="evidence" value="ECO:0007669"/>
    <property type="project" value="TreeGrafter"/>
</dbReference>
<keyword evidence="2" id="KW-0575">Peroxidase</keyword>
<evidence type="ECO:0000256" key="1">
    <source>
        <dbReference type="ARBA" id="ARBA00009796"/>
    </source>
</evidence>
<dbReference type="AlphaFoldDB" id="A0A3B1CRY2"/>
<dbReference type="InterPro" id="IPR013766">
    <property type="entry name" value="Thioredoxin_domain"/>
</dbReference>
<dbReference type="InterPro" id="IPR000866">
    <property type="entry name" value="AhpC/TSA"/>
</dbReference>
<sequence length="194" mass="21341">MPAQVQSQAPDFKGDAVVGKQFKEISLADYKGKWLVLFFYPLDFTFVCPTEITAFSDVVDKFKKLDAEVVGCSVDSKFSHLAWVETPRNKGGLGDINYPLLADITKDVGRDYDVLLEGGITLRGLYIIDPNGVIRFKLVHDLGIGRNPEEVLRVLAAIQTTDKTGEVCPTGWTPGGDTMKPDPKGSQEYFGKHG</sequence>
<evidence type="ECO:0000256" key="4">
    <source>
        <dbReference type="ARBA" id="ARBA00023002"/>
    </source>
</evidence>
<dbReference type="GO" id="GO:0033554">
    <property type="term" value="P:cellular response to stress"/>
    <property type="evidence" value="ECO:0007669"/>
    <property type="project" value="TreeGrafter"/>
</dbReference>
<keyword evidence="3" id="KW-0049">Antioxidant</keyword>
<dbReference type="PANTHER" id="PTHR10681:SF128">
    <property type="entry name" value="THIOREDOXIN-DEPENDENT PEROXIDE REDUCTASE, MITOCHONDRIAL"/>
    <property type="match status" value="1"/>
</dbReference>
<dbReference type="GO" id="GO:0045454">
    <property type="term" value="P:cell redox homeostasis"/>
    <property type="evidence" value="ECO:0007669"/>
    <property type="project" value="TreeGrafter"/>
</dbReference>
<dbReference type="EMBL" id="UOGB01000330">
    <property type="protein sequence ID" value="VAX25440.1"/>
    <property type="molecule type" value="Genomic_DNA"/>
</dbReference>
<dbReference type="Pfam" id="PF00578">
    <property type="entry name" value="AhpC-TSA"/>
    <property type="match status" value="1"/>
</dbReference>
<proteinExistence type="inferred from homology"/>
<evidence type="ECO:0000256" key="2">
    <source>
        <dbReference type="ARBA" id="ARBA00022559"/>
    </source>
</evidence>
<accession>A0A3B1CRY2</accession>
<protein>
    <submittedName>
        <fullName evidence="8">Alkyl hydroperoxide reductase subunit C-like protein</fullName>
    </submittedName>
</protein>
<dbReference type="CDD" id="cd03015">
    <property type="entry name" value="PRX_Typ2cys"/>
    <property type="match status" value="1"/>
</dbReference>
<dbReference type="SUPFAM" id="SSF52833">
    <property type="entry name" value="Thioredoxin-like"/>
    <property type="match status" value="1"/>
</dbReference>
<dbReference type="InterPro" id="IPR050217">
    <property type="entry name" value="Peroxiredoxin"/>
</dbReference>
<dbReference type="GO" id="GO:0006979">
    <property type="term" value="P:response to oxidative stress"/>
    <property type="evidence" value="ECO:0007669"/>
    <property type="project" value="TreeGrafter"/>
</dbReference>
<evidence type="ECO:0000259" key="7">
    <source>
        <dbReference type="PROSITE" id="PS51352"/>
    </source>
</evidence>
<dbReference type="Gene3D" id="3.40.30.10">
    <property type="entry name" value="Glutaredoxin"/>
    <property type="match status" value="1"/>
</dbReference>
<reference evidence="8" key="1">
    <citation type="submission" date="2018-06" db="EMBL/GenBank/DDBJ databases">
        <authorList>
            <person name="Zhirakovskaya E."/>
        </authorList>
    </citation>
    <scope>NUCLEOTIDE SEQUENCE</scope>
</reference>
<name>A0A3B1CRY2_9ZZZZ</name>
<gene>
    <name evidence="8" type="ORF">MNBD_NITROSPINAE03-732</name>
</gene>
<dbReference type="GO" id="GO:0008379">
    <property type="term" value="F:thioredoxin peroxidase activity"/>
    <property type="evidence" value="ECO:0007669"/>
    <property type="project" value="TreeGrafter"/>
</dbReference>
<organism evidence="8">
    <name type="scientific">hydrothermal vent metagenome</name>
    <dbReference type="NCBI Taxonomy" id="652676"/>
    <lineage>
        <taxon>unclassified sequences</taxon>
        <taxon>metagenomes</taxon>
        <taxon>ecological metagenomes</taxon>
    </lineage>
</organism>
<dbReference type="Pfam" id="PF10417">
    <property type="entry name" value="1-cysPrx_C"/>
    <property type="match status" value="1"/>
</dbReference>
<dbReference type="GO" id="GO:0005829">
    <property type="term" value="C:cytosol"/>
    <property type="evidence" value="ECO:0007669"/>
    <property type="project" value="TreeGrafter"/>
</dbReference>
<keyword evidence="5" id="KW-1015">Disulfide bond</keyword>
<evidence type="ECO:0000313" key="8">
    <source>
        <dbReference type="EMBL" id="VAX25440.1"/>
    </source>
</evidence>
<comment type="similarity">
    <text evidence="1">Belongs to the peroxiredoxin family. AhpC/Prx1 subfamily.</text>
</comment>
<dbReference type="PROSITE" id="PS51352">
    <property type="entry name" value="THIOREDOXIN_2"/>
    <property type="match status" value="1"/>
</dbReference>